<feature type="region of interest" description="Disordered" evidence="1">
    <location>
        <begin position="28"/>
        <end position="58"/>
    </location>
</feature>
<proteinExistence type="predicted"/>
<organism evidence="3 4">
    <name type="scientific">Prunus yedoensis var. nudiflora</name>
    <dbReference type="NCBI Taxonomy" id="2094558"/>
    <lineage>
        <taxon>Eukaryota</taxon>
        <taxon>Viridiplantae</taxon>
        <taxon>Streptophyta</taxon>
        <taxon>Embryophyta</taxon>
        <taxon>Tracheophyta</taxon>
        <taxon>Spermatophyta</taxon>
        <taxon>Magnoliopsida</taxon>
        <taxon>eudicotyledons</taxon>
        <taxon>Gunneridae</taxon>
        <taxon>Pentapetalae</taxon>
        <taxon>rosids</taxon>
        <taxon>fabids</taxon>
        <taxon>Rosales</taxon>
        <taxon>Rosaceae</taxon>
        <taxon>Amygdaloideae</taxon>
        <taxon>Amygdaleae</taxon>
        <taxon>Prunus</taxon>
    </lineage>
</organism>
<feature type="domain" description="DUF2828" evidence="2">
    <location>
        <begin position="6"/>
        <end position="121"/>
    </location>
</feature>
<name>A0A314ZDK8_PRUYE</name>
<evidence type="ECO:0000256" key="1">
    <source>
        <dbReference type="SAM" id="MobiDB-lite"/>
    </source>
</evidence>
<evidence type="ECO:0000313" key="3">
    <source>
        <dbReference type="EMBL" id="PQQ17905.1"/>
    </source>
</evidence>
<dbReference type="InterPro" id="IPR011205">
    <property type="entry name" value="UCP015417_vWA"/>
</dbReference>
<dbReference type="STRING" id="2094558.A0A314ZDK8"/>
<sequence>MKIFGELGWFKDLLEVLYRVLQKSIDEAKKKSRDEAKKKEEEEEERRKEYGKKRSNEWQKPRNRYWSNYDESDVEEEKEEIKTVTDVRMAMAKSAVDRYQNDLEYRFLHDRVSEVFVEMLTSVPNIV</sequence>
<protein>
    <recommendedName>
        <fullName evidence="2">DUF2828 domain-containing protein</fullName>
    </recommendedName>
</protein>
<dbReference type="Proteomes" id="UP000250321">
    <property type="component" value="Unassembled WGS sequence"/>
</dbReference>
<dbReference type="InterPro" id="IPR058580">
    <property type="entry name" value="DUF2828"/>
</dbReference>
<reference evidence="3 4" key="1">
    <citation type="submission" date="2018-02" db="EMBL/GenBank/DDBJ databases">
        <title>Draft genome of wild Prunus yedoensis var. nudiflora.</title>
        <authorList>
            <person name="Baek S."/>
            <person name="Kim J.-H."/>
            <person name="Choi K."/>
            <person name="Kim G.-B."/>
            <person name="Cho A."/>
            <person name="Jang H."/>
            <person name="Shin C.-H."/>
            <person name="Yu H.-J."/>
            <person name="Mun J.-H."/>
        </authorList>
    </citation>
    <scope>NUCLEOTIDE SEQUENCE [LARGE SCALE GENOMIC DNA]</scope>
    <source>
        <strain evidence="4">cv. Jeju island</strain>
        <tissue evidence="3">Leaf</tissue>
    </source>
</reference>
<dbReference type="PANTHER" id="PTHR31373:SF17">
    <property type="entry name" value="OS06G0652100 PROTEIN"/>
    <property type="match status" value="1"/>
</dbReference>
<accession>A0A314ZDK8</accession>
<dbReference type="AlphaFoldDB" id="A0A314ZDK8"/>
<gene>
    <name evidence="3" type="ORF">Pyn_31536</name>
</gene>
<dbReference type="EMBL" id="PJQY01000132">
    <property type="protein sequence ID" value="PQQ17905.1"/>
    <property type="molecule type" value="Genomic_DNA"/>
</dbReference>
<keyword evidence="4" id="KW-1185">Reference proteome</keyword>
<dbReference type="Pfam" id="PF11443">
    <property type="entry name" value="DUF2828"/>
    <property type="match status" value="1"/>
</dbReference>
<evidence type="ECO:0000313" key="4">
    <source>
        <dbReference type="Proteomes" id="UP000250321"/>
    </source>
</evidence>
<evidence type="ECO:0000259" key="2">
    <source>
        <dbReference type="Pfam" id="PF11443"/>
    </source>
</evidence>
<comment type="caution">
    <text evidence="3">The sequence shown here is derived from an EMBL/GenBank/DDBJ whole genome shotgun (WGS) entry which is preliminary data.</text>
</comment>
<dbReference type="PANTHER" id="PTHR31373">
    <property type="entry name" value="OS06G0652100 PROTEIN"/>
    <property type="match status" value="1"/>
</dbReference>